<accession>A0ABW7CDZ1</accession>
<dbReference type="GO" id="GO:0016740">
    <property type="term" value="F:transferase activity"/>
    <property type="evidence" value="ECO:0007669"/>
    <property type="project" value="UniProtKB-KW"/>
</dbReference>
<protein>
    <submittedName>
        <fullName evidence="2">Polysaccharide pyruvyl transferase CsaB</fullName>
    </submittedName>
</protein>
<evidence type="ECO:0000313" key="3">
    <source>
        <dbReference type="Proteomes" id="UP001604335"/>
    </source>
</evidence>
<dbReference type="InterPro" id="IPR019896">
    <property type="entry name" value="Polysacch_pyruvyl_Trfase_CsaB"/>
</dbReference>
<dbReference type="PANTHER" id="PTHR36836:SF1">
    <property type="entry name" value="COLANIC ACID BIOSYNTHESIS PROTEIN WCAK"/>
    <property type="match status" value="1"/>
</dbReference>
<dbReference type="NCBIfam" id="TIGR03609">
    <property type="entry name" value="S_layer_CsaB"/>
    <property type="match status" value="1"/>
</dbReference>
<name>A0ABW7CDZ1_9CYAN</name>
<dbReference type="RefSeq" id="WP_393015161.1">
    <property type="nucleotide sequence ID" value="NZ_JAZAQF010000088.1"/>
</dbReference>
<sequence length="369" mass="39852">MQRVVLCGYYGQGNGGDEALLATLLQFLPIGVEPLVLSGNPVETRDRYGVMAVDRMDRSALWGALRSSQALVWGGGSLMQDATSWASPLYYAGLMGAARQWGLRRVAWAQGIGPLRRGWVKGIARSTFRACDGVTVRDRESAQLLKTWQVKGFELAPDPVWALASVPVPEIAPGPKVAVALRSHPSLTPDRLEKLAVALDRFQSQTDALIVFVPFQPIADGAIAQRLAQHLGPARSRIVSYSDPRQLKGLFQQMNLTIGMRLHALIMAAAEGSRCWGLSYDPKVRVLLESVGAPGWTLCDESVGGIEVNKKVGATPPAPLASLPTNPEAIAAAWLTAYEQPNPIAPAQVAQLCDRAQLHGLMLARILRD</sequence>
<dbReference type="Pfam" id="PF04230">
    <property type="entry name" value="PS_pyruv_trans"/>
    <property type="match status" value="1"/>
</dbReference>
<keyword evidence="3" id="KW-1185">Reference proteome</keyword>
<keyword evidence="2" id="KW-0808">Transferase</keyword>
<organism evidence="2 3">
    <name type="scientific">Limnothrix redekei LRLZ20PSL1</name>
    <dbReference type="NCBI Taxonomy" id="3112953"/>
    <lineage>
        <taxon>Bacteria</taxon>
        <taxon>Bacillati</taxon>
        <taxon>Cyanobacteriota</taxon>
        <taxon>Cyanophyceae</taxon>
        <taxon>Pseudanabaenales</taxon>
        <taxon>Pseudanabaenaceae</taxon>
        <taxon>Limnothrix</taxon>
    </lineage>
</organism>
<dbReference type="InterPro" id="IPR007345">
    <property type="entry name" value="Polysacch_pyruvyl_Trfase"/>
</dbReference>
<dbReference type="PANTHER" id="PTHR36836">
    <property type="entry name" value="COLANIC ACID BIOSYNTHESIS PROTEIN WCAK"/>
    <property type="match status" value="1"/>
</dbReference>
<comment type="caution">
    <text evidence="2">The sequence shown here is derived from an EMBL/GenBank/DDBJ whole genome shotgun (WGS) entry which is preliminary data.</text>
</comment>
<reference evidence="3" key="1">
    <citation type="journal article" date="2024" name="Algal Res.">
        <title>Biochemical, toxicological and genomic investigation of a high-biomass producing Limnothrix strain isolated from Italian shallow drinking water reservoir.</title>
        <authorList>
            <person name="Simonazzi M."/>
            <person name="Shishido T.K."/>
            <person name="Delbaje E."/>
            <person name="Wahlsten M."/>
            <person name="Fewer D.P."/>
            <person name="Sivonen K."/>
            <person name="Pezzolesi L."/>
            <person name="Pistocchi R."/>
        </authorList>
    </citation>
    <scope>NUCLEOTIDE SEQUENCE [LARGE SCALE GENOMIC DNA]</scope>
    <source>
        <strain evidence="3">LRLZ20PSL1</strain>
    </source>
</reference>
<dbReference type="EMBL" id="JAZAQF010000088">
    <property type="protein sequence ID" value="MFG3819325.1"/>
    <property type="molecule type" value="Genomic_DNA"/>
</dbReference>
<evidence type="ECO:0000313" key="2">
    <source>
        <dbReference type="EMBL" id="MFG3819325.1"/>
    </source>
</evidence>
<gene>
    <name evidence="2" type="primary">csaB</name>
    <name evidence="2" type="ORF">VPK24_16890</name>
</gene>
<evidence type="ECO:0000259" key="1">
    <source>
        <dbReference type="Pfam" id="PF04230"/>
    </source>
</evidence>
<proteinExistence type="predicted"/>
<feature type="domain" description="Polysaccharide pyruvyl transferase" evidence="1">
    <location>
        <begin position="14"/>
        <end position="282"/>
    </location>
</feature>
<dbReference type="Proteomes" id="UP001604335">
    <property type="component" value="Unassembled WGS sequence"/>
</dbReference>